<dbReference type="STRING" id="4097.A0A1S4CL82"/>
<evidence type="ECO:0000313" key="3">
    <source>
        <dbReference type="RefSeq" id="XP_016502017.1"/>
    </source>
</evidence>
<dbReference type="Pfam" id="PF17919">
    <property type="entry name" value="RT_RNaseH_2"/>
    <property type="match status" value="1"/>
</dbReference>
<dbReference type="PANTHER" id="PTHR34072">
    <property type="entry name" value="ENZYMATIC POLYPROTEIN-RELATED"/>
    <property type="match status" value="1"/>
</dbReference>
<feature type="domain" description="Reverse transcriptase/retrotransposon-derived protein RNase H-like" evidence="2">
    <location>
        <begin position="165"/>
        <end position="259"/>
    </location>
</feature>
<feature type="compositionally biased region" description="Basic and acidic residues" evidence="1">
    <location>
        <begin position="31"/>
        <end position="55"/>
    </location>
</feature>
<dbReference type="CDD" id="cd09274">
    <property type="entry name" value="RNase_HI_RT_Ty3"/>
    <property type="match status" value="1"/>
</dbReference>
<dbReference type="SMR" id="A0A1S4CL82"/>
<dbReference type="PANTHER" id="PTHR34072:SF41">
    <property type="entry name" value="REVERSE TRANSCRIPTASE_RETROTRANSPOSON-DERIVED PROTEIN RNASE H-LIKE DOMAIN-CONTAINING PROTEIN"/>
    <property type="match status" value="1"/>
</dbReference>
<dbReference type="Gene3D" id="3.30.70.270">
    <property type="match status" value="1"/>
</dbReference>
<sequence length="279" mass="31551">MDGLQNWAKQELQRRQVTDIDQAIVEAESLMDFRHDKHDKGNGKESKSSGRQSYAEKKAQVEKKGCYICGGPHGFRNCPDLKSLSVMVRERKEQLQGESPGTAQLGMIGLCGAVTKQAIQPTENGNHNSELCMDDAKVRVIQEWEAPTKAAPLTELLKKNKPWVWTEHCQKAFEGLKTAVTEEPVLALPDFSKTFEVHTDASDFAIGGVLMQDKHPIAFESRKLNETERCYTVQEKEMTAIVHCLRTWRHYQLGSRFVVKTDNVAASYFQTQKKLTPKQ</sequence>
<organism evidence="3">
    <name type="scientific">Nicotiana tabacum</name>
    <name type="common">Common tobacco</name>
    <dbReference type="NCBI Taxonomy" id="4097"/>
    <lineage>
        <taxon>Eukaryota</taxon>
        <taxon>Viridiplantae</taxon>
        <taxon>Streptophyta</taxon>
        <taxon>Embryophyta</taxon>
        <taxon>Tracheophyta</taxon>
        <taxon>Spermatophyta</taxon>
        <taxon>Magnoliopsida</taxon>
        <taxon>eudicotyledons</taxon>
        <taxon>Gunneridae</taxon>
        <taxon>Pentapetalae</taxon>
        <taxon>asterids</taxon>
        <taxon>lamiids</taxon>
        <taxon>Solanales</taxon>
        <taxon>Solanaceae</taxon>
        <taxon>Nicotianoideae</taxon>
        <taxon>Nicotianeae</taxon>
        <taxon>Nicotiana</taxon>
    </lineage>
</organism>
<dbReference type="RefSeq" id="XP_016502017.1">
    <property type="nucleotide sequence ID" value="XM_016646531.1"/>
</dbReference>
<dbReference type="InterPro" id="IPR043502">
    <property type="entry name" value="DNA/RNA_pol_sf"/>
</dbReference>
<dbReference type="InterPro" id="IPR043128">
    <property type="entry name" value="Rev_trsase/Diguanyl_cyclase"/>
</dbReference>
<evidence type="ECO:0000256" key="1">
    <source>
        <dbReference type="SAM" id="MobiDB-lite"/>
    </source>
</evidence>
<proteinExistence type="predicted"/>
<dbReference type="KEGG" id="nta:107820271"/>
<reference evidence="3" key="1">
    <citation type="submission" date="2025-08" db="UniProtKB">
        <authorList>
            <consortium name="RefSeq"/>
        </authorList>
    </citation>
    <scope>IDENTIFICATION</scope>
</reference>
<dbReference type="OrthoDB" id="1327775at2759"/>
<dbReference type="PaxDb" id="4097-A0A1S4CL82"/>
<name>A0A1S4CL82_TOBAC</name>
<feature type="region of interest" description="Disordered" evidence="1">
    <location>
        <begin position="29"/>
        <end position="55"/>
    </location>
</feature>
<dbReference type="SUPFAM" id="SSF56672">
    <property type="entry name" value="DNA/RNA polymerases"/>
    <property type="match status" value="1"/>
</dbReference>
<dbReference type="AlphaFoldDB" id="A0A1S4CL82"/>
<feature type="non-terminal residue" evidence="3">
    <location>
        <position position="279"/>
    </location>
</feature>
<accession>A0A1S4CL82</accession>
<evidence type="ECO:0000259" key="2">
    <source>
        <dbReference type="Pfam" id="PF17919"/>
    </source>
</evidence>
<dbReference type="InterPro" id="IPR041577">
    <property type="entry name" value="RT_RNaseH_2"/>
</dbReference>
<gene>
    <name evidence="3" type="primary">LOC107820271</name>
</gene>
<protein>
    <recommendedName>
        <fullName evidence="2">Reverse transcriptase/retrotransposon-derived protein RNase H-like domain-containing protein</fullName>
    </recommendedName>
</protein>